<reference evidence="1 2" key="1">
    <citation type="journal article" date="2010" name="J. Bacteriol.">
        <title>Genome sequence of the milbemycin-producing bacterium Streptomyces bingchenggensis.</title>
        <authorList>
            <person name="Wang X.J."/>
            <person name="Yan Y.J."/>
            <person name="Zhang B."/>
            <person name="An J."/>
            <person name="Wang J.J."/>
            <person name="Tian J."/>
            <person name="Jiang L."/>
            <person name="Chen Y.H."/>
            <person name="Huang S.X."/>
            <person name="Yin M."/>
            <person name="Zhang J."/>
            <person name="Gao A.L."/>
            <person name="Liu C.X."/>
            <person name="Zhu Z.X."/>
            <person name="Xiang W.S."/>
        </authorList>
    </citation>
    <scope>NUCLEOTIDE SEQUENCE [LARGE SCALE GENOMIC DNA]</scope>
    <source>
        <strain evidence="1 2">BCW-1</strain>
    </source>
</reference>
<accession>D7CDD4</accession>
<name>D7CDD4_STRBB</name>
<dbReference type="AlphaFoldDB" id="D7CDD4"/>
<keyword evidence="2" id="KW-1185">Reference proteome</keyword>
<protein>
    <submittedName>
        <fullName evidence="1">Uncharacterized protein</fullName>
    </submittedName>
</protein>
<dbReference type="STRING" id="749414.SBI_09858"/>
<evidence type="ECO:0000313" key="2">
    <source>
        <dbReference type="Proteomes" id="UP000000377"/>
    </source>
</evidence>
<dbReference type="Proteomes" id="UP000000377">
    <property type="component" value="Chromosome"/>
</dbReference>
<proteinExistence type="predicted"/>
<organism evidence="1 2">
    <name type="scientific">Streptomyces bingchenggensis (strain BCW-1)</name>
    <dbReference type="NCBI Taxonomy" id="749414"/>
    <lineage>
        <taxon>Bacteria</taxon>
        <taxon>Bacillati</taxon>
        <taxon>Actinomycetota</taxon>
        <taxon>Actinomycetes</taxon>
        <taxon>Kitasatosporales</taxon>
        <taxon>Streptomycetaceae</taxon>
        <taxon>Streptomyces</taxon>
    </lineage>
</organism>
<dbReference type="PATRIC" id="fig|749414.3.peg.10151"/>
<dbReference type="EMBL" id="CP002047">
    <property type="protein sequence ID" value="ADI12976.1"/>
    <property type="molecule type" value="Genomic_DNA"/>
</dbReference>
<dbReference type="HOGENOM" id="CLU_3376257_0_0_11"/>
<sequence length="34" mass="3832">MSWQERYGQRADSYRLPMGDVERGAFAVQVGVDG</sequence>
<dbReference type="KEGG" id="sbh:SBI_09858"/>
<gene>
    <name evidence="1" type="ordered locus">SBI_09858</name>
</gene>
<evidence type="ECO:0000313" key="1">
    <source>
        <dbReference type="EMBL" id="ADI12976.1"/>
    </source>
</evidence>